<keyword evidence="1" id="KW-0418">Kinase</keyword>
<dbReference type="EMBL" id="JBHSXS010000004">
    <property type="protein sequence ID" value="MFC6880283.1"/>
    <property type="molecule type" value="Genomic_DNA"/>
</dbReference>
<gene>
    <name evidence="3" type="ORF">ACFQKB_10965</name>
</gene>
<dbReference type="CDD" id="cd16936">
    <property type="entry name" value="HATPase_RsbW-like"/>
    <property type="match status" value="1"/>
</dbReference>
<dbReference type="Gene3D" id="3.30.565.10">
    <property type="entry name" value="Histidine kinase-like ATPase, C-terminal domain"/>
    <property type="match status" value="1"/>
</dbReference>
<organism evidence="3 4">
    <name type="scientific">Actinomadura yumaensis</name>
    <dbReference type="NCBI Taxonomy" id="111807"/>
    <lineage>
        <taxon>Bacteria</taxon>
        <taxon>Bacillati</taxon>
        <taxon>Actinomycetota</taxon>
        <taxon>Actinomycetes</taxon>
        <taxon>Streptosporangiales</taxon>
        <taxon>Thermomonosporaceae</taxon>
        <taxon>Actinomadura</taxon>
    </lineage>
</organism>
<keyword evidence="4" id="KW-1185">Reference proteome</keyword>
<evidence type="ECO:0000313" key="3">
    <source>
        <dbReference type="EMBL" id="MFC6880283.1"/>
    </source>
</evidence>
<dbReference type="InterPro" id="IPR050267">
    <property type="entry name" value="Anti-sigma-factor_SerPK"/>
</dbReference>
<keyword evidence="1" id="KW-0723">Serine/threonine-protein kinase</keyword>
<evidence type="ECO:0000256" key="1">
    <source>
        <dbReference type="ARBA" id="ARBA00022527"/>
    </source>
</evidence>
<dbReference type="Proteomes" id="UP001596380">
    <property type="component" value="Unassembled WGS sequence"/>
</dbReference>
<accession>A0ABW2CHV9</accession>
<dbReference type="Pfam" id="PF13581">
    <property type="entry name" value="HATPase_c_2"/>
    <property type="match status" value="1"/>
</dbReference>
<evidence type="ECO:0000313" key="4">
    <source>
        <dbReference type="Proteomes" id="UP001596380"/>
    </source>
</evidence>
<dbReference type="PANTHER" id="PTHR35526">
    <property type="entry name" value="ANTI-SIGMA-F FACTOR RSBW-RELATED"/>
    <property type="match status" value="1"/>
</dbReference>
<name>A0ABW2CHV9_9ACTN</name>
<dbReference type="SUPFAM" id="SSF55874">
    <property type="entry name" value="ATPase domain of HSP90 chaperone/DNA topoisomerase II/histidine kinase"/>
    <property type="match status" value="1"/>
</dbReference>
<evidence type="ECO:0000259" key="2">
    <source>
        <dbReference type="Pfam" id="PF13581"/>
    </source>
</evidence>
<dbReference type="InterPro" id="IPR036890">
    <property type="entry name" value="HATPase_C_sf"/>
</dbReference>
<reference evidence="4" key="1">
    <citation type="journal article" date="2019" name="Int. J. Syst. Evol. Microbiol.">
        <title>The Global Catalogue of Microorganisms (GCM) 10K type strain sequencing project: providing services to taxonomists for standard genome sequencing and annotation.</title>
        <authorList>
            <consortium name="The Broad Institute Genomics Platform"/>
            <consortium name="The Broad Institute Genome Sequencing Center for Infectious Disease"/>
            <person name="Wu L."/>
            <person name="Ma J."/>
        </authorList>
    </citation>
    <scope>NUCLEOTIDE SEQUENCE [LARGE SCALE GENOMIC DNA]</scope>
    <source>
        <strain evidence="4">JCM 3369</strain>
    </source>
</reference>
<sequence>MPTGETTAMKIEAIRIPGTERAVSHVRRWCLDQLGDDHPVLDDALLCLSELVTNAMRYTDSGQGGQVHVELSFSERAVRVEVLDNGGSATVPCLADVDEEGVSGRGLRIVSFLASAWGADRRGRGHAVWFELRG</sequence>
<dbReference type="RefSeq" id="WP_160820759.1">
    <property type="nucleotide sequence ID" value="NZ_JBHSXE010000001.1"/>
</dbReference>
<protein>
    <submittedName>
        <fullName evidence="3">ATP-binding protein</fullName>
    </submittedName>
</protein>
<keyword evidence="3" id="KW-0547">Nucleotide-binding</keyword>
<proteinExistence type="predicted"/>
<dbReference type="PANTHER" id="PTHR35526:SF3">
    <property type="entry name" value="ANTI-SIGMA-F FACTOR RSBW"/>
    <property type="match status" value="1"/>
</dbReference>
<dbReference type="GO" id="GO:0005524">
    <property type="term" value="F:ATP binding"/>
    <property type="evidence" value="ECO:0007669"/>
    <property type="project" value="UniProtKB-KW"/>
</dbReference>
<dbReference type="InterPro" id="IPR003594">
    <property type="entry name" value="HATPase_dom"/>
</dbReference>
<keyword evidence="3" id="KW-0067">ATP-binding</keyword>
<comment type="caution">
    <text evidence="3">The sequence shown here is derived from an EMBL/GenBank/DDBJ whole genome shotgun (WGS) entry which is preliminary data.</text>
</comment>
<feature type="domain" description="Histidine kinase/HSP90-like ATPase" evidence="2">
    <location>
        <begin position="22"/>
        <end position="130"/>
    </location>
</feature>
<keyword evidence="1" id="KW-0808">Transferase</keyword>